<dbReference type="GO" id="GO:0031047">
    <property type="term" value="P:regulatory ncRNA-mediated gene silencing"/>
    <property type="evidence" value="ECO:0007669"/>
    <property type="project" value="InterPro"/>
</dbReference>
<dbReference type="GO" id="GO:0051607">
    <property type="term" value="P:defense response to virus"/>
    <property type="evidence" value="ECO:0007669"/>
    <property type="project" value="InterPro"/>
</dbReference>
<evidence type="ECO:0000256" key="2">
    <source>
        <dbReference type="SAM" id="MobiDB-lite"/>
    </source>
</evidence>
<feature type="compositionally biased region" description="Basic and acidic residues" evidence="2">
    <location>
        <begin position="131"/>
        <end position="140"/>
    </location>
</feature>
<comment type="caution">
    <text evidence="3">The sequence shown here is derived from an EMBL/GenBank/DDBJ whole genome shotgun (WGS) entry which is preliminary data.</text>
</comment>
<dbReference type="AlphaFoldDB" id="A0A835AJW8"/>
<gene>
    <name evidence="3" type="ORF">HU200_054945</name>
</gene>
<evidence type="ECO:0000313" key="4">
    <source>
        <dbReference type="Proteomes" id="UP000636709"/>
    </source>
</evidence>
<dbReference type="Proteomes" id="UP000636709">
    <property type="component" value="Unassembled WGS sequence"/>
</dbReference>
<evidence type="ECO:0000313" key="3">
    <source>
        <dbReference type="EMBL" id="KAF8664038.1"/>
    </source>
</evidence>
<accession>A0A835AJW8</accession>
<proteinExistence type="predicted"/>
<evidence type="ECO:0000256" key="1">
    <source>
        <dbReference type="SAM" id="Coils"/>
    </source>
</evidence>
<keyword evidence="1" id="KW-0175">Coiled coil</keyword>
<name>A0A835AJW8_9POAL</name>
<reference evidence="3" key="1">
    <citation type="submission" date="2020-07" db="EMBL/GenBank/DDBJ databases">
        <title>Genome sequence and genetic diversity analysis of an under-domesticated orphan crop, white fonio (Digitaria exilis).</title>
        <authorList>
            <person name="Bennetzen J.L."/>
            <person name="Chen S."/>
            <person name="Ma X."/>
            <person name="Wang X."/>
            <person name="Yssel A.E.J."/>
            <person name="Chaluvadi S.R."/>
            <person name="Johnson M."/>
            <person name="Gangashetty P."/>
            <person name="Hamidou F."/>
            <person name="Sanogo M.D."/>
            <person name="Zwaenepoel A."/>
            <person name="Wallace J."/>
            <person name="Van De Peer Y."/>
            <person name="Van Deynze A."/>
        </authorList>
    </citation>
    <scope>NUCLEOTIDE SEQUENCE</scope>
    <source>
        <tissue evidence="3">Leaves</tissue>
    </source>
</reference>
<dbReference type="EMBL" id="JACEFO010002354">
    <property type="protein sequence ID" value="KAF8664038.1"/>
    <property type="molecule type" value="Genomic_DNA"/>
</dbReference>
<sequence>MEEVIFVRDKAKKKHLEYEQEMKYQEEFFHNQIDGIHKITEAKEKEFERLLQEARRFDVDSGTTEDCKLRKEQVQKFIDGQVKDVAEFETERDELIKAHEEKKMKLKKEYMEKEVELEKELDAELTSLMEKHRPPAREEQAPLAYLGSPARNNLDVDVPYA</sequence>
<keyword evidence="4" id="KW-1185">Reference proteome</keyword>
<organism evidence="3 4">
    <name type="scientific">Digitaria exilis</name>
    <dbReference type="NCBI Taxonomy" id="1010633"/>
    <lineage>
        <taxon>Eukaryota</taxon>
        <taxon>Viridiplantae</taxon>
        <taxon>Streptophyta</taxon>
        <taxon>Embryophyta</taxon>
        <taxon>Tracheophyta</taxon>
        <taxon>Spermatophyta</taxon>
        <taxon>Magnoliopsida</taxon>
        <taxon>Liliopsida</taxon>
        <taxon>Poales</taxon>
        <taxon>Poaceae</taxon>
        <taxon>PACMAD clade</taxon>
        <taxon>Panicoideae</taxon>
        <taxon>Panicodae</taxon>
        <taxon>Paniceae</taxon>
        <taxon>Anthephorinae</taxon>
        <taxon>Digitaria</taxon>
    </lineage>
</organism>
<dbReference type="PANTHER" id="PTHR46602">
    <property type="entry name" value="PROTEIN SUPPRESSOR OF GENE SILENCING 3"/>
    <property type="match status" value="1"/>
</dbReference>
<dbReference type="InterPro" id="IPR044287">
    <property type="entry name" value="SGS3"/>
</dbReference>
<feature type="coiled-coil region" evidence="1">
    <location>
        <begin position="85"/>
        <end position="123"/>
    </location>
</feature>
<protein>
    <submittedName>
        <fullName evidence="3">Uncharacterized protein</fullName>
    </submittedName>
</protein>
<dbReference type="PANTHER" id="PTHR46602:SF1">
    <property type="entry name" value="PROTEIN SUPPRESSOR OF GENE SILENCING 3"/>
    <property type="match status" value="1"/>
</dbReference>
<dbReference type="OrthoDB" id="782074at2759"/>
<feature type="region of interest" description="Disordered" evidence="2">
    <location>
        <begin position="131"/>
        <end position="161"/>
    </location>
</feature>